<dbReference type="InterPro" id="IPR010760">
    <property type="entry name" value="DNA-repair_Swi5"/>
</dbReference>
<dbReference type="OrthoDB" id="255837at2759"/>
<reference evidence="4" key="1">
    <citation type="journal article" date="2020" name="Stud. Mycol.">
        <title>101 Dothideomycetes genomes: a test case for predicting lifestyles and emergence of pathogens.</title>
        <authorList>
            <person name="Haridas S."/>
            <person name="Albert R."/>
            <person name="Binder M."/>
            <person name="Bloem J."/>
            <person name="Labutti K."/>
            <person name="Salamov A."/>
            <person name="Andreopoulos B."/>
            <person name="Baker S."/>
            <person name="Barry K."/>
            <person name="Bills G."/>
            <person name="Bluhm B."/>
            <person name="Cannon C."/>
            <person name="Castanera R."/>
            <person name="Culley D."/>
            <person name="Daum C."/>
            <person name="Ezra D."/>
            <person name="Gonzalez J."/>
            <person name="Henrissat B."/>
            <person name="Kuo A."/>
            <person name="Liang C."/>
            <person name="Lipzen A."/>
            <person name="Lutzoni F."/>
            <person name="Magnuson J."/>
            <person name="Mondo S."/>
            <person name="Nolan M."/>
            <person name="Ohm R."/>
            <person name="Pangilinan J."/>
            <person name="Park H.-J."/>
            <person name="Ramirez L."/>
            <person name="Alfaro M."/>
            <person name="Sun H."/>
            <person name="Tritt A."/>
            <person name="Yoshinaga Y."/>
            <person name="Zwiers L.-H."/>
            <person name="Turgeon B."/>
            <person name="Goodwin S."/>
            <person name="Spatafora J."/>
            <person name="Crous P."/>
            <person name="Grigoriev I."/>
        </authorList>
    </citation>
    <scope>NUCLEOTIDE SEQUENCE</scope>
    <source>
        <strain evidence="4">ATCC 16933</strain>
    </source>
</reference>
<name>A0A6A6NKN8_9PEZI</name>
<dbReference type="AlphaFoldDB" id="A0A6A6NKN8"/>
<dbReference type="EMBL" id="MU001712">
    <property type="protein sequence ID" value="KAF2452300.1"/>
    <property type="molecule type" value="Genomic_DNA"/>
</dbReference>
<feature type="non-terminal residue" evidence="4">
    <location>
        <position position="51"/>
    </location>
</feature>
<evidence type="ECO:0000256" key="3">
    <source>
        <dbReference type="ARBA" id="ARBA00023204"/>
    </source>
</evidence>
<feature type="non-terminal residue" evidence="4">
    <location>
        <position position="1"/>
    </location>
</feature>
<evidence type="ECO:0000313" key="5">
    <source>
        <dbReference type="Proteomes" id="UP000799766"/>
    </source>
</evidence>
<dbReference type="Pfam" id="PF07061">
    <property type="entry name" value="Swi5"/>
    <property type="match status" value="1"/>
</dbReference>
<sequence>EAKAVVQRHIDLLHSYNEVRDVGQGLIGLIAESRGVRIKDVQDEFGVSSND</sequence>
<protein>
    <submittedName>
        <fullName evidence="4">DNA repair protein</fullName>
    </submittedName>
</protein>
<evidence type="ECO:0000256" key="2">
    <source>
        <dbReference type="ARBA" id="ARBA00022763"/>
    </source>
</evidence>
<dbReference type="PANTHER" id="PTHR28529:SF2">
    <property type="entry name" value="DNA REPAIR PROTEIN SWI5 HOMOLOG"/>
    <property type="match status" value="1"/>
</dbReference>
<dbReference type="GO" id="GO:0032798">
    <property type="term" value="C:Swi5-Sfr1 complex"/>
    <property type="evidence" value="ECO:0007669"/>
    <property type="project" value="TreeGrafter"/>
</dbReference>
<keyword evidence="2" id="KW-0227">DNA damage</keyword>
<organism evidence="4 5">
    <name type="scientific">Lineolata rhizophorae</name>
    <dbReference type="NCBI Taxonomy" id="578093"/>
    <lineage>
        <taxon>Eukaryota</taxon>
        <taxon>Fungi</taxon>
        <taxon>Dikarya</taxon>
        <taxon>Ascomycota</taxon>
        <taxon>Pezizomycotina</taxon>
        <taxon>Dothideomycetes</taxon>
        <taxon>Dothideomycetes incertae sedis</taxon>
        <taxon>Lineolatales</taxon>
        <taxon>Lineolataceae</taxon>
        <taxon>Lineolata</taxon>
    </lineage>
</organism>
<dbReference type="Proteomes" id="UP000799766">
    <property type="component" value="Unassembled WGS sequence"/>
</dbReference>
<dbReference type="GO" id="GO:0010772">
    <property type="term" value="P:meiotic DNA recombinase assembly involved in reciprocal meiotic recombination"/>
    <property type="evidence" value="ECO:0007669"/>
    <property type="project" value="TreeGrafter"/>
</dbReference>
<dbReference type="Gene3D" id="1.20.5.170">
    <property type="match status" value="1"/>
</dbReference>
<dbReference type="PANTHER" id="PTHR28529">
    <property type="entry name" value="DNA REPAIR PROTEIN SWI5 HOMOLOG"/>
    <property type="match status" value="1"/>
</dbReference>
<dbReference type="GO" id="GO:0000709">
    <property type="term" value="P:meiotic joint molecule formation"/>
    <property type="evidence" value="ECO:0007669"/>
    <property type="project" value="TreeGrafter"/>
</dbReference>
<accession>A0A6A6NKN8</accession>
<proteinExistence type="inferred from homology"/>
<evidence type="ECO:0000313" key="4">
    <source>
        <dbReference type="EMBL" id="KAF2452300.1"/>
    </source>
</evidence>
<gene>
    <name evidence="4" type="ORF">BDY21DRAFT_258326</name>
</gene>
<keyword evidence="5" id="KW-1185">Reference proteome</keyword>
<dbReference type="GO" id="GO:0034974">
    <property type="term" value="C:Swi5-Swi2 complex"/>
    <property type="evidence" value="ECO:0007669"/>
    <property type="project" value="TreeGrafter"/>
</dbReference>
<comment type="similarity">
    <text evidence="1">Belongs to the SWI5/SAE3 family.</text>
</comment>
<evidence type="ECO:0000256" key="1">
    <source>
        <dbReference type="ARBA" id="ARBA00008060"/>
    </source>
</evidence>
<keyword evidence="3" id="KW-0234">DNA repair</keyword>